<accession>A0A2P5C144</accession>
<dbReference type="EMBL" id="JXTB01000190">
    <property type="protein sequence ID" value="PON54744.1"/>
    <property type="molecule type" value="Genomic_DNA"/>
</dbReference>
<dbReference type="AlphaFoldDB" id="A0A2P5C144"/>
<organism evidence="1 2">
    <name type="scientific">Parasponia andersonii</name>
    <name type="common">Sponia andersonii</name>
    <dbReference type="NCBI Taxonomy" id="3476"/>
    <lineage>
        <taxon>Eukaryota</taxon>
        <taxon>Viridiplantae</taxon>
        <taxon>Streptophyta</taxon>
        <taxon>Embryophyta</taxon>
        <taxon>Tracheophyta</taxon>
        <taxon>Spermatophyta</taxon>
        <taxon>Magnoliopsida</taxon>
        <taxon>eudicotyledons</taxon>
        <taxon>Gunneridae</taxon>
        <taxon>Pentapetalae</taxon>
        <taxon>rosids</taxon>
        <taxon>fabids</taxon>
        <taxon>Rosales</taxon>
        <taxon>Cannabaceae</taxon>
        <taxon>Parasponia</taxon>
    </lineage>
</organism>
<sequence>TIILEIILTGSKLNLLRTRGLIDEKNIFEKSKRKFVEVEIEGVYKDEDDIIEVIQLLKKFQKLNLGGVAAYLALRQAMLKELQYIREELTHIQVHGHDTM</sequence>
<reference evidence="2" key="1">
    <citation type="submission" date="2016-06" db="EMBL/GenBank/DDBJ databases">
        <title>Parallel loss of symbiosis genes in relatives of nitrogen-fixing non-legume Parasponia.</title>
        <authorList>
            <person name="Van Velzen R."/>
            <person name="Holmer R."/>
            <person name="Bu F."/>
            <person name="Rutten L."/>
            <person name="Van Zeijl A."/>
            <person name="Liu W."/>
            <person name="Santuari L."/>
            <person name="Cao Q."/>
            <person name="Sharma T."/>
            <person name="Shen D."/>
            <person name="Roswanjaya Y."/>
            <person name="Wardhani T."/>
            <person name="Kalhor M.S."/>
            <person name="Jansen J."/>
            <person name="Van den Hoogen J."/>
            <person name="Gungor B."/>
            <person name="Hartog M."/>
            <person name="Hontelez J."/>
            <person name="Verver J."/>
            <person name="Yang W.-C."/>
            <person name="Schijlen E."/>
            <person name="Repin R."/>
            <person name="Schilthuizen M."/>
            <person name="Schranz E."/>
            <person name="Heidstra R."/>
            <person name="Miyata K."/>
            <person name="Fedorova E."/>
            <person name="Kohlen W."/>
            <person name="Bisseling T."/>
            <person name="Smit S."/>
            <person name="Geurts R."/>
        </authorList>
    </citation>
    <scope>NUCLEOTIDE SEQUENCE [LARGE SCALE GENOMIC DNA]</scope>
    <source>
        <strain evidence="2">cv. WU1-14</strain>
    </source>
</reference>
<name>A0A2P5C144_PARAD</name>
<dbReference type="Proteomes" id="UP000237105">
    <property type="component" value="Unassembled WGS sequence"/>
</dbReference>
<feature type="non-terminal residue" evidence="1">
    <location>
        <position position="1"/>
    </location>
</feature>
<evidence type="ECO:0000313" key="2">
    <source>
        <dbReference type="Proteomes" id="UP000237105"/>
    </source>
</evidence>
<protein>
    <submittedName>
        <fullName evidence="1">Uncharacterized protein</fullName>
    </submittedName>
</protein>
<keyword evidence="2" id="KW-1185">Reference proteome</keyword>
<evidence type="ECO:0000313" key="1">
    <source>
        <dbReference type="EMBL" id="PON54744.1"/>
    </source>
</evidence>
<comment type="caution">
    <text evidence="1">The sequence shown here is derived from an EMBL/GenBank/DDBJ whole genome shotgun (WGS) entry which is preliminary data.</text>
</comment>
<proteinExistence type="predicted"/>
<gene>
    <name evidence="1" type="ORF">PanWU01x14_192500</name>
</gene>